<gene>
    <name evidence="3" type="primary">rsmD</name>
    <name evidence="3" type="ORF">RAK27_16825</name>
</gene>
<dbReference type="GO" id="GO:0052913">
    <property type="term" value="F:16S rRNA (guanine(966)-N(2))-methyltransferase activity"/>
    <property type="evidence" value="ECO:0007669"/>
    <property type="project" value="UniProtKB-EC"/>
</dbReference>
<dbReference type="EC" id="2.1.1.171" evidence="3"/>
<dbReference type="CDD" id="cd02440">
    <property type="entry name" value="AdoMet_MTases"/>
    <property type="match status" value="1"/>
</dbReference>
<dbReference type="NCBIfam" id="TIGR00095">
    <property type="entry name" value="16S rRNA (guanine(966)-N(2))-methyltransferase RsmD"/>
    <property type="match status" value="1"/>
</dbReference>
<keyword evidence="2 3" id="KW-0808">Transferase</keyword>
<dbReference type="GO" id="GO:0003676">
    <property type="term" value="F:nucleic acid binding"/>
    <property type="evidence" value="ECO:0007669"/>
    <property type="project" value="InterPro"/>
</dbReference>
<proteinExistence type="predicted"/>
<evidence type="ECO:0000313" key="3">
    <source>
        <dbReference type="EMBL" id="MDZ5760304.1"/>
    </source>
</evidence>
<dbReference type="Gene3D" id="3.40.50.150">
    <property type="entry name" value="Vaccinia Virus protein VP39"/>
    <property type="match status" value="1"/>
</dbReference>
<keyword evidence="1 3" id="KW-0489">Methyltransferase</keyword>
<dbReference type="PIRSF" id="PIRSF004553">
    <property type="entry name" value="CHP00095"/>
    <property type="match status" value="1"/>
</dbReference>
<evidence type="ECO:0000256" key="2">
    <source>
        <dbReference type="ARBA" id="ARBA00022679"/>
    </source>
</evidence>
<accession>A0AAW9K7Z3</accession>
<dbReference type="AlphaFoldDB" id="A0AAW9K7Z3"/>
<evidence type="ECO:0000313" key="4">
    <source>
        <dbReference type="Proteomes" id="UP001290462"/>
    </source>
</evidence>
<protein>
    <submittedName>
        <fullName evidence="3">16S rRNA (Guanine(966)-N(2))-methyltransferase RsmD</fullName>
        <ecNumber evidence="3">2.1.1.171</ecNumber>
    </submittedName>
</protein>
<dbReference type="EMBL" id="JAVBVO010000005">
    <property type="protein sequence ID" value="MDZ5760304.1"/>
    <property type="molecule type" value="Genomic_DNA"/>
</dbReference>
<dbReference type="PROSITE" id="PS00092">
    <property type="entry name" value="N6_MTASE"/>
    <property type="match status" value="1"/>
</dbReference>
<name>A0AAW9K7Z3_CARML</name>
<dbReference type="Proteomes" id="UP001290462">
    <property type="component" value="Unassembled WGS sequence"/>
</dbReference>
<organism evidence="3 4">
    <name type="scientific">Carnobacterium maltaromaticum</name>
    <name type="common">Carnobacterium piscicola</name>
    <dbReference type="NCBI Taxonomy" id="2751"/>
    <lineage>
        <taxon>Bacteria</taxon>
        <taxon>Bacillati</taxon>
        <taxon>Bacillota</taxon>
        <taxon>Bacilli</taxon>
        <taxon>Lactobacillales</taxon>
        <taxon>Carnobacteriaceae</taxon>
        <taxon>Carnobacterium</taxon>
    </lineage>
</organism>
<sequence>MNNKEKICKKKELVMRVISGEYGGRKIKAVPGTNTRPTTDKIKESIFNIIGPYFDGGVCLDLFAGSGGLAIEAVSRGFDKAILIDKEILAIKTIKENIEMTKEPEKFQLYRNEANRALDALSRQNQAFDLIFMDPPYMKQEIEKQLTQIMDKHLLNSNGKIICEVDKKTDLPDKVAGLVATRRESYGMTKIVIYQLDEKSEEDE</sequence>
<dbReference type="InterPro" id="IPR002052">
    <property type="entry name" value="DNA_methylase_N6_adenine_CS"/>
</dbReference>
<dbReference type="SUPFAM" id="SSF53335">
    <property type="entry name" value="S-adenosyl-L-methionine-dependent methyltransferases"/>
    <property type="match status" value="1"/>
</dbReference>
<dbReference type="RefSeq" id="WP_080639140.1">
    <property type="nucleotide sequence ID" value="NZ_CAJGUS010000060.1"/>
</dbReference>
<dbReference type="Pfam" id="PF03602">
    <property type="entry name" value="Cons_hypoth95"/>
    <property type="match status" value="1"/>
</dbReference>
<dbReference type="InterPro" id="IPR029063">
    <property type="entry name" value="SAM-dependent_MTases_sf"/>
</dbReference>
<dbReference type="InterPro" id="IPR004398">
    <property type="entry name" value="RNA_MeTrfase_RsmD"/>
</dbReference>
<reference evidence="3" key="1">
    <citation type="submission" date="2023-08" db="EMBL/GenBank/DDBJ databases">
        <title>Genomic characterization of piscicolin 126 produced by Carnobacterium maltaromaticum CM22 strain isolated from salmon (Salmo salar).</title>
        <authorList>
            <person name="Gonzalez-Gragera E."/>
            <person name="Garcia-Lopez J.D."/>
            <person name="Teso-Perez C."/>
            <person name="Gimenez-Hernandez I."/>
            <person name="Peralta-Sanchez J.M."/>
            <person name="Valdivia E."/>
            <person name="Montalban-Lopez M."/>
            <person name="Martin-Platero A.M."/>
            <person name="Banos A."/>
            <person name="Martinez-Bueno M."/>
        </authorList>
    </citation>
    <scope>NUCLEOTIDE SEQUENCE</scope>
    <source>
        <strain evidence="3">CM22</strain>
    </source>
</reference>
<comment type="caution">
    <text evidence="3">The sequence shown here is derived from an EMBL/GenBank/DDBJ whole genome shotgun (WGS) entry which is preliminary data.</text>
</comment>
<dbReference type="PANTHER" id="PTHR43542:SF1">
    <property type="entry name" value="METHYLTRANSFERASE"/>
    <property type="match status" value="1"/>
</dbReference>
<dbReference type="PANTHER" id="PTHR43542">
    <property type="entry name" value="METHYLTRANSFERASE"/>
    <property type="match status" value="1"/>
</dbReference>
<evidence type="ECO:0000256" key="1">
    <source>
        <dbReference type="ARBA" id="ARBA00022603"/>
    </source>
</evidence>